<protein>
    <submittedName>
        <fullName evidence="1">Uncharacterized protein</fullName>
    </submittedName>
</protein>
<sequence>MQEQAKKIDYIQEQLDQTISLTDMATQLLYNRRENVLKGKERDYWKQISYQYMSLESSDDYDDDEG</sequence>
<reference evidence="1" key="1">
    <citation type="submission" date="2017-05" db="UniProtKB">
        <authorList>
            <consortium name="EnsemblMetazoa"/>
        </authorList>
    </citation>
    <scope>IDENTIFICATION</scope>
</reference>
<dbReference type="EnsemblMetazoa" id="Aqu2.1.24325_001">
    <property type="protein sequence ID" value="Aqu2.1.24325_001"/>
    <property type="gene ID" value="Aqu2.1.24325"/>
</dbReference>
<accession>A0A1X7U985</accession>
<proteinExistence type="predicted"/>
<dbReference type="InParanoid" id="A0A1X7U985"/>
<organism evidence="1">
    <name type="scientific">Amphimedon queenslandica</name>
    <name type="common">Sponge</name>
    <dbReference type="NCBI Taxonomy" id="400682"/>
    <lineage>
        <taxon>Eukaryota</taxon>
        <taxon>Metazoa</taxon>
        <taxon>Porifera</taxon>
        <taxon>Demospongiae</taxon>
        <taxon>Heteroscleromorpha</taxon>
        <taxon>Haplosclerida</taxon>
        <taxon>Niphatidae</taxon>
        <taxon>Amphimedon</taxon>
    </lineage>
</organism>
<evidence type="ECO:0000313" key="1">
    <source>
        <dbReference type="EnsemblMetazoa" id="Aqu2.1.24325_001"/>
    </source>
</evidence>
<name>A0A1X7U985_AMPQE</name>
<dbReference type="AlphaFoldDB" id="A0A1X7U985"/>